<accession>A0A1M6FJ69</accession>
<dbReference type="Proteomes" id="UP000184396">
    <property type="component" value="Unassembled WGS sequence"/>
</dbReference>
<dbReference type="OrthoDB" id="665223at2"/>
<dbReference type="InterPro" id="IPR049279">
    <property type="entry name" value="DUF3108-like"/>
</dbReference>
<reference evidence="3 4" key="1">
    <citation type="submission" date="2016-11" db="EMBL/GenBank/DDBJ databases">
        <authorList>
            <person name="Jaros S."/>
            <person name="Januszkiewicz K."/>
            <person name="Wedrychowicz H."/>
        </authorList>
    </citation>
    <scope>NUCLEOTIDE SEQUENCE [LARGE SCALE GENOMIC DNA]</scope>
    <source>
        <strain evidence="3 4">CGMCC 1.12213</strain>
    </source>
</reference>
<dbReference type="Pfam" id="PF21347">
    <property type="entry name" value="DUF3108_like"/>
    <property type="match status" value="1"/>
</dbReference>
<protein>
    <recommendedName>
        <fullName evidence="2">DUF3108 domain-containing protein</fullName>
    </recommendedName>
</protein>
<keyword evidence="1" id="KW-0732">Signal</keyword>
<evidence type="ECO:0000313" key="3">
    <source>
        <dbReference type="EMBL" id="SHI97693.1"/>
    </source>
</evidence>
<dbReference type="eggNOG" id="ENOG502ZBYG">
    <property type="taxonomic scope" value="Bacteria"/>
</dbReference>
<evidence type="ECO:0000256" key="1">
    <source>
        <dbReference type="SAM" id="SignalP"/>
    </source>
</evidence>
<feature type="chain" id="PRO_5009917427" description="DUF3108 domain-containing protein" evidence="1">
    <location>
        <begin position="21"/>
        <end position="225"/>
    </location>
</feature>
<gene>
    <name evidence="3" type="ORF">SAMN05216261_2422</name>
</gene>
<dbReference type="AlphaFoldDB" id="A0A1M6FJ69"/>
<proteinExistence type="predicted"/>
<dbReference type="STRING" id="1178825.SAMN05216261_2422"/>
<feature type="signal peptide" evidence="1">
    <location>
        <begin position="1"/>
        <end position="20"/>
    </location>
</feature>
<dbReference type="EMBL" id="FQYK01000005">
    <property type="protein sequence ID" value="SHI97693.1"/>
    <property type="molecule type" value="Genomic_DNA"/>
</dbReference>
<sequence>MKTKIIILIGLLFISFSSYSQSNCKAYYPFEEGTKFEITNYDKKGKKEGVVKYHVSNIENNVATIEAVIFDAKDKEVTTMSYNVMCDGNKISIDFKSLMNPDMLNQYKDMEMEFTGTNIELPNDLQVGQNLNNANMNMALNMGGITMNMSVNMLNRTVDKKESITTPAGTFDCFAISYDNEMKMGMKMKFKIKEWIAEGVGMIRNETYNKNDKLMGYSELTSFSK</sequence>
<name>A0A1M6FJ69_9FLAO</name>
<feature type="domain" description="DUF3108" evidence="2">
    <location>
        <begin position="31"/>
        <end position="220"/>
    </location>
</feature>
<dbReference type="RefSeq" id="WP_019388290.1">
    <property type="nucleotide sequence ID" value="NZ_ALIH01000011.1"/>
</dbReference>
<evidence type="ECO:0000313" key="4">
    <source>
        <dbReference type="Proteomes" id="UP000184396"/>
    </source>
</evidence>
<organism evidence="3 4">
    <name type="scientific">Algibacter luteus</name>
    <dbReference type="NCBI Taxonomy" id="1178825"/>
    <lineage>
        <taxon>Bacteria</taxon>
        <taxon>Pseudomonadati</taxon>
        <taxon>Bacteroidota</taxon>
        <taxon>Flavobacteriia</taxon>
        <taxon>Flavobacteriales</taxon>
        <taxon>Flavobacteriaceae</taxon>
        <taxon>Algibacter</taxon>
    </lineage>
</organism>
<keyword evidence="4" id="KW-1185">Reference proteome</keyword>
<dbReference type="Gene3D" id="2.40.360.20">
    <property type="match status" value="1"/>
</dbReference>
<evidence type="ECO:0000259" key="2">
    <source>
        <dbReference type="Pfam" id="PF21347"/>
    </source>
</evidence>